<evidence type="ECO:0000313" key="3">
    <source>
        <dbReference type="EMBL" id="GHE89070.1"/>
    </source>
</evidence>
<sequence>MQFRVVKLMLGLFIVLSGHASANYAEVKLTHITPEKSDAQWLRTKQFTPKYPMELAIKGIAGCGVFKVIVDENGHTDNVELISSVPKRVIYKPARKVIKQWQWKNVSSQPNAIEEKLIRLDFCMGGATQAEAKAKCEEQAKLAC</sequence>
<organism evidence="3 4">
    <name type="scientific">Thalassotalea profundi</name>
    <dbReference type="NCBI Taxonomy" id="2036687"/>
    <lineage>
        <taxon>Bacteria</taxon>
        <taxon>Pseudomonadati</taxon>
        <taxon>Pseudomonadota</taxon>
        <taxon>Gammaproteobacteria</taxon>
        <taxon>Alteromonadales</taxon>
        <taxon>Colwelliaceae</taxon>
        <taxon>Thalassotalea</taxon>
    </lineage>
</organism>
<feature type="chain" id="PRO_5046303360" description="TonB C-terminal domain-containing protein" evidence="1">
    <location>
        <begin position="23"/>
        <end position="144"/>
    </location>
</feature>
<evidence type="ECO:0000256" key="1">
    <source>
        <dbReference type="SAM" id="SignalP"/>
    </source>
</evidence>
<comment type="caution">
    <text evidence="3">The sequence shown here is derived from an EMBL/GenBank/DDBJ whole genome shotgun (WGS) entry which is preliminary data.</text>
</comment>
<gene>
    <name evidence="3" type="ORF">GCM10011501_18150</name>
</gene>
<dbReference type="RefSeq" id="WP_189377950.1">
    <property type="nucleotide sequence ID" value="NZ_BNAH01000006.1"/>
</dbReference>
<dbReference type="PROSITE" id="PS52015">
    <property type="entry name" value="TONB_CTD"/>
    <property type="match status" value="1"/>
</dbReference>
<dbReference type="EMBL" id="BNAH01000006">
    <property type="protein sequence ID" value="GHE89070.1"/>
    <property type="molecule type" value="Genomic_DNA"/>
</dbReference>
<dbReference type="SUPFAM" id="SSF74653">
    <property type="entry name" value="TolA/TonB C-terminal domain"/>
    <property type="match status" value="1"/>
</dbReference>
<proteinExistence type="predicted"/>
<accession>A0ABQ3IPV4</accession>
<dbReference type="Pfam" id="PF03544">
    <property type="entry name" value="TonB_C"/>
    <property type="match status" value="1"/>
</dbReference>
<dbReference type="Proteomes" id="UP000626370">
    <property type="component" value="Unassembled WGS sequence"/>
</dbReference>
<name>A0ABQ3IPV4_9GAMM</name>
<protein>
    <recommendedName>
        <fullName evidence="2">TonB C-terminal domain-containing protein</fullName>
    </recommendedName>
</protein>
<evidence type="ECO:0000259" key="2">
    <source>
        <dbReference type="PROSITE" id="PS52015"/>
    </source>
</evidence>
<keyword evidence="4" id="KW-1185">Reference proteome</keyword>
<evidence type="ECO:0000313" key="4">
    <source>
        <dbReference type="Proteomes" id="UP000626370"/>
    </source>
</evidence>
<dbReference type="Gene3D" id="3.30.1150.10">
    <property type="match status" value="1"/>
</dbReference>
<keyword evidence="1" id="KW-0732">Signal</keyword>
<reference evidence="4" key="1">
    <citation type="journal article" date="2019" name="Int. J. Syst. Evol. Microbiol.">
        <title>The Global Catalogue of Microorganisms (GCM) 10K type strain sequencing project: providing services to taxonomists for standard genome sequencing and annotation.</title>
        <authorList>
            <consortium name="The Broad Institute Genomics Platform"/>
            <consortium name="The Broad Institute Genome Sequencing Center for Infectious Disease"/>
            <person name="Wu L."/>
            <person name="Ma J."/>
        </authorList>
    </citation>
    <scope>NUCLEOTIDE SEQUENCE [LARGE SCALE GENOMIC DNA]</scope>
    <source>
        <strain evidence="4">CGMCC 1.15922</strain>
    </source>
</reference>
<feature type="signal peptide" evidence="1">
    <location>
        <begin position="1"/>
        <end position="22"/>
    </location>
</feature>
<feature type="domain" description="TonB C-terminal" evidence="2">
    <location>
        <begin position="36"/>
        <end position="131"/>
    </location>
</feature>
<dbReference type="InterPro" id="IPR037682">
    <property type="entry name" value="TonB_C"/>
</dbReference>